<feature type="transmembrane region" description="Helical" evidence="1">
    <location>
        <begin position="30"/>
        <end position="52"/>
    </location>
</feature>
<keyword evidence="1" id="KW-1133">Transmembrane helix</keyword>
<evidence type="ECO:0000313" key="2">
    <source>
        <dbReference type="EMBL" id="AQQ08992.1"/>
    </source>
</evidence>
<feature type="transmembrane region" description="Helical" evidence="1">
    <location>
        <begin position="64"/>
        <end position="85"/>
    </location>
</feature>
<reference evidence="3" key="1">
    <citation type="submission" date="2017-02" db="EMBL/GenBank/DDBJ databases">
        <title>Comparative genomics and description of representatives of a novel lineage of planctomycetes thriving in anoxic sediments.</title>
        <authorList>
            <person name="Spring S."/>
            <person name="Bunk B."/>
            <person name="Sproer C."/>
            <person name="Klenk H.-P."/>
        </authorList>
    </citation>
    <scope>NUCLEOTIDE SEQUENCE [LARGE SCALE GENOMIC DNA]</scope>
    <source>
        <strain evidence="3">L21-RPul-D3</strain>
    </source>
</reference>
<evidence type="ECO:0008006" key="4">
    <source>
        <dbReference type="Google" id="ProtNLM"/>
    </source>
</evidence>
<dbReference type="KEGG" id="pbu:L21SP3_00786"/>
<keyword evidence="1" id="KW-0812">Transmembrane</keyword>
<keyword evidence="1" id="KW-0472">Membrane</keyword>
<sequence length="89" mass="9527">MSKRDCKNCSEKDGCGSIYKTLGHSSCKPITLKVIAAFVVPILTFIISYSVLGSNFESSKGFSPAAAFFALLITAAVTLVCSFLIKKLQ</sequence>
<proteinExistence type="predicted"/>
<protein>
    <recommendedName>
        <fullName evidence="4">SoxR reducing system RseC family protein</fullName>
    </recommendedName>
</protein>
<evidence type="ECO:0000256" key="1">
    <source>
        <dbReference type="SAM" id="Phobius"/>
    </source>
</evidence>
<dbReference type="RefSeq" id="WP_077539454.1">
    <property type="nucleotide sequence ID" value="NZ_CP019633.1"/>
</dbReference>
<dbReference type="EMBL" id="CP019633">
    <property type="protein sequence ID" value="AQQ08992.1"/>
    <property type="molecule type" value="Genomic_DNA"/>
</dbReference>
<dbReference type="Proteomes" id="UP000188273">
    <property type="component" value="Chromosome"/>
</dbReference>
<gene>
    <name evidence="2" type="ORF">L21SP3_00786</name>
</gene>
<dbReference type="AlphaFoldDB" id="A0A1Q2HNH4"/>
<evidence type="ECO:0000313" key="3">
    <source>
        <dbReference type="Proteomes" id="UP000188273"/>
    </source>
</evidence>
<organism evidence="2 3">
    <name type="scientific">Sedimentisphaera cyanobacteriorum</name>
    <dbReference type="NCBI Taxonomy" id="1940790"/>
    <lineage>
        <taxon>Bacteria</taxon>
        <taxon>Pseudomonadati</taxon>
        <taxon>Planctomycetota</taxon>
        <taxon>Phycisphaerae</taxon>
        <taxon>Sedimentisphaerales</taxon>
        <taxon>Sedimentisphaeraceae</taxon>
        <taxon>Sedimentisphaera</taxon>
    </lineage>
</organism>
<dbReference type="OrthoDB" id="9905613at2"/>
<dbReference type="STRING" id="1940790.L21SP3_00786"/>
<keyword evidence="3" id="KW-1185">Reference proteome</keyword>
<name>A0A1Q2HNH4_9BACT</name>
<accession>A0A1Q2HNH4</accession>